<dbReference type="GO" id="GO:0005737">
    <property type="term" value="C:cytoplasm"/>
    <property type="evidence" value="ECO:0007669"/>
    <property type="project" value="UniProtKB-SubCell"/>
</dbReference>
<keyword evidence="8 9" id="KW-0539">Nucleus</keyword>
<dbReference type="InterPro" id="IPR009057">
    <property type="entry name" value="Homeodomain-like_sf"/>
</dbReference>
<dbReference type="Gene3D" id="1.10.10.60">
    <property type="entry name" value="Homeodomain-like"/>
    <property type="match status" value="1"/>
</dbReference>
<dbReference type="GO" id="GO:0005634">
    <property type="term" value="C:nucleus"/>
    <property type="evidence" value="ECO:0007669"/>
    <property type="project" value="UniProtKB-SubCell"/>
</dbReference>
<sequence>MMASTRARSLVCESNLEPLEPPAAAESRAAGAGVPVIQAPAKLHARDPVNIEPQSFTFSPDHVACVCEAMQQAGKIDRLGQFLWSLPTDLKRANETVLRARAAVSFHKASYNELYSILESYDFDVKHHNQLQSYWYKARYKEAEASRGKALGAVDKYRLRRKYPLPRTIWDGEDMVYCFKEKARAALRETYAQNRYPTPDEKKNLATKTGLTLTQVSNWFKNRRQRDRTPQQRSGDTNLSTGQNENSTNSTITQAPIVAPNNHDLVKFSFNPKVVLEESMNNQLSLSIIKHETMYAQHLKNEASLLHLQSHHHYGYPNAYEATTLSALPLHTSVSQS</sequence>
<reference evidence="13" key="2">
    <citation type="submission" date="2015-02" db="UniProtKB">
        <authorList>
            <consortium name="EnsemblMetazoa"/>
        </authorList>
    </citation>
    <scope>IDENTIFICATION</scope>
</reference>
<keyword evidence="14" id="KW-1185">Reference proteome</keyword>
<proteinExistence type="predicted"/>
<dbReference type="EnsemblMetazoa" id="SMAR005228-RA">
    <property type="protein sequence ID" value="SMAR005228-PA"/>
    <property type="gene ID" value="SMAR005228"/>
</dbReference>
<feature type="region of interest" description="Disordered" evidence="11">
    <location>
        <begin position="219"/>
        <end position="250"/>
    </location>
</feature>
<evidence type="ECO:0000313" key="14">
    <source>
        <dbReference type="Proteomes" id="UP000014500"/>
    </source>
</evidence>
<dbReference type="PROSITE" id="PS50071">
    <property type="entry name" value="HOMEOBOX_2"/>
    <property type="match status" value="1"/>
</dbReference>
<dbReference type="GO" id="GO:0000978">
    <property type="term" value="F:RNA polymerase II cis-regulatory region sequence-specific DNA binding"/>
    <property type="evidence" value="ECO:0007669"/>
    <property type="project" value="TreeGrafter"/>
</dbReference>
<evidence type="ECO:0000256" key="9">
    <source>
        <dbReference type="PROSITE-ProRule" id="PRU00108"/>
    </source>
</evidence>
<keyword evidence="5 9" id="KW-0238">DNA-binding</keyword>
<dbReference type="GO" id="GO:0005667">
    <property type="term" value="C:transcription regulator complex"/>
    <property type="evidence" value="ECO:0007669"/>
    <property type="project" value="TreeGrafter"/>
</dbReference>
<evidence type="ECO:0000256" key="4">
    <source>
        <dbReference type="ARBA" id="ARBA00023015"/>
    </source>
</evidence>
<evidence type="ECO:0000256" key="6">
    <source>
        <dbReference type="ARBA" id="ARBA00023155"/>
    </source>
</evidence>
<dbReference type="eggNOG" id="KOG0775">
    <property type="taxonomic scope" value="Eukaryota"/>
</dbReference>
<dbReference type="PANTHER" id="PTHR10390:SF44">
    <property type="entry name" value="SIX HOMEOBOX 4"/>
    <property type="match status" value="1"/>
</dbReference>
<dbReference type="InterPro" id="IPR001356">
    <property type="entry name" value="HD"/>
</dbReference>
<reference evidence="14" key="1">
    <citation type="submission" date="2011-05" db="EMBL/GenBank/DDBJ databases">
        <authorList>
            <person name="Richards S.R."/>
            <person name="Qu J."/>
            <person name="Jiang H."/>
            <person name="Jhangiani S.N."/>
            <person name="Agravi P."/>
            <person name="Goodspeed R."/>
            <person name="Gross S."/>
            <person name="Mandapat C."/>
            <person name="Jackson L."/>
            <person name="Mathew T."/>
            <person name="Pu L."/>
            <person name="Thornton R."/>
            <person name="Saada N."/>
            <person name="Wilczek-Boney K.B."/>
            <person name="Lee S."/>
            <person name="Kovar C."/>
            <person name="Wu Y."/>
            <person name="Scherer S.E."/>
            <person name="Worley K.C."/>
            <person name="Muzny D.M."/>
            <person name="Gibbs R."/>
        </authorList>
    </citation>
    <scope>NUCLEOTIDE SEQUENCE</scope>
    <source>
        <strain evidence="14">Brora</strain>
    </source>
</reference>
<dbReference type="PANTHER" id="PTHR10390">
    <property type="entry name" value="HOMEOBOX PROTEIN SIX"/>
    <property type="match status" value="1"/>
</dbReference>
<name>T1IVM7_STRMM</name>
<dbReference type="STRING" id="126957.T1IVM7"/>
<dbReference type="PhylomeDB" id="T1IVM7"/>
<feature type="DNA-binding region" description="Homeobox" evidence="9">
    <location>
        <begin position="181"/>
        <end position="231"/>
    </location>
</feature>
<dbReference type="InterPro" id="IPR031701">
    <property type="entry name" value="SIX1_SD"/>
</dbReference>
<keyword evidence="7" id="KW-0804">Transcription</keyword>
<organism evidence="13 14">
    <name type="scientific">Strigamia maritima</name>
    <name type="common">European centipede</name>
    <name type="synonym">Geophilus maritimus</name>
    <dbReference type="NCBI Taxonomy" id="126957"/>
    <lineage>
        <taxon>Eukaryota</taxon>
        <taxon>Metazoa</taxon>
        <taxon>Ecdysozoa</taxon>
        <taxon>Arthropoda</taxon>
        <taxon>Myriapoda</taxon>
        <taxon>Chilopoda</taxon>
        <taxon>Pleurostigmophora</taxon>
        <taxon>Geophilomorpha</taxon>
        <taxon>Linotaeniidae</taxon>
        <taxon>Strigamia</taxon>
    </lineage>
</organism>
<protein>
    <recommendedName>
        <fullName evidence="12">Homeobox domain-containing protein</fullName>
    </recommendedName>
</protein>
<evidence type="ECO:0000256" key="1">
    <source>
        <dbReference type="ARBA" id="ARBA00004123"/>
    </source>
</evidence>
<evidence type="ECO:0000256" key="2">
    <source>
        <dbReference type="ARBA" id="ARBA00004496"/>
    </source>
</evidence>
<evidence type="ECO:0000256" key="11">
    <source>
        <dbReference type="SAM" id="MobiDB-lite"/>
    </source>
</evidence>
<feature type="domain" description="Homeobox" evidence="12">
    <location>
        <begin position="179"/>
        <end position="230"/>
    </location>
</feature>
<dbReference type="GO" id="GO:0000981">
    <property type="term" value="F:DNA-binding transcription factor activity, RNA polymerase II-specific"/>
    <property type="evidence" value="ECO:0007669"/>
    <property type="project" value="InterPro"/>
</dbReference>
<dbReference type="InterPro" id="IPR017970">
    <property type="entry name" value="Homeobox_CS"/>
</dbReference>
<keyword evidence="4" id="KW-0805">Transcription regulation</keyword>
<dbReference type="AlphaFoldDB" id="T1IVM7"/>
<dbReference type="Pfam" id="PF16878">
    <property type="entry name" value="SIX1_SD"/>
    <property type="match status" value="1"/>
</dbReference>
<dbReference type="SUPFAM" id="SSF46689">
    <property type="entry name" value="Homeodomain-like"/>
    <property type="match status" value="1"/>
</dbReference>
<dbReference type="SMART" id="SM00389">
    <property type="entry name" value="HOX"/>
    <property type="match status" value="1"/>
</dbReference>
<dbReference type="HOGENOM" id="CLU_046914_2_0_1"/>
<evidence type="ECO:0000259" key="12">
    <source>
        <dbReference type="PROSITE" id="PS50071"/>
    </source>
</evidence>
<feature type="compositionally biased region" description="Polar residues" evidence="11">
    <location>
        <begin position="231"/>
        <end position="250"/>
    </location>
</feature>
<dbReference type="Pfam" id="PF00046">
    <property type="entry name" value="Homeodomain"/>
    <property type="match status" value="1"/>
</dbReference>
<evidence type="ECO:0000256" key="8">
    <source>
        <dbReference type="ARBA" id="ARBA00023242"/>
    </source>
</evidence>
<dbReference type="PROSITE" id="PS00027">
    <property type="entry name" value="HOMEOBOX_1"/>
    <property type="match status" value="1"/>
</dbReference>
<accession>T1IVM7</accession>
<evidence type="ECO:0000256" key="5">
    <source>
        <dbReference type="ARBA" id="ARBA00023125"/>
    </source>
</evidence>
<evidence type="ECO:0000256" key="3">
    <source>
        <dbReference type="ARBA" id="ARBA00022473"/>
    </source>
</evidence>
<keyword evidence="6 9" id="KW-0371">Homeobox</keyword>
<evidence type="ECO:0000256" key="7">
    <source>
        <dbReference type="ARBA" id="ARBA00023163"/>
    </source>
</evidence>
<evidence type="ECO:0000313" key="13">
    <source>
        <dbReference type="EnsemblMetazoa" id="SMAR005228-PA"/>
    </source>
</evidence>
<comment type="subcellular location">
    <subcellularLocation>
        <location evidence="2">Cytoplasm</location>
    </subcellularLocation>
    <subcellularLocation>
        <location evidence="1 9 10">Nucleus</location>
    </subcellularLocation>
</comment>
<evidence type="ECO:0000256" key="10">
    <source>
        <dbReference type="RuleBase" id="RU000682"/>
    </source>
</evidence>
<dbReference type="EMBL" id="JH431587">
    <property type="status" value="NOT_ANNOTATED_CDS"/>
    <property type="molecule type" value="Genomic_DNA"/>
</dbReference>
<dbReference type="CDD" id="cd00086">
    <property type="entry name" value="homeodomain"/>
    <property type="match status" value="1"/>
</dbReference>
<keyword evidence="3" id="KW-0217">Developmental protein</keyword>
<dbReference type="FunFam" id="1.10.10.60:FF:000085">
    <property type="entry name" value="SIX homeobox 5"/>
    <property type="match status" value="1"/>
</dbReference>
<dbReference type="Proteomes" id="UP000014500">
    <property type="component" value="Unassembled WGS sequence"/>
</dbReference>